<dbReference type="OrthoDB" id="10495836at2759"/>
<feature type="region of interest" description="Disordered" evidence="1">
    <location>
        <begin position="98"/>
        <end position="119"/>
    </location>
</feature>
<dbReference type="Proteomes" id="UP001165122">
    <property type="component" value="Unassembled WGS sequence"/>
</dbReference>
<dbReference type="AlphaFoldDB" id="A0A9W7ABE4"/>
<sequence length="206" mass="23127">MSDVPSESHLRSLTTLSIRLEAWEKRIITEASNPDAALNWNYHLGQLAATVRNLQEMSTNQYTQQMGSKVMVPRREGEQANDITTFLASVLPPLTAGATLKEGGNEIEDDKNYEGDEDDDKIRCDEERSVSKRGGTWLLVSSIRSVRAAHPSFASAKSKEMLKQITRNSVRSNPARFARAVRDMALVNLCMRDVVKDFQERAEKDV</sequence>
<protein>
    <submittedName>
        <fullName evidence="2">Uncharacterized protein</fullName>
    </submittedName>
</protein>
<dbReference type="EMBL" id="BRXW01000575">
    <property type="protein sequence ID" value="GMH67561.1"/>
    <property type="molecule type" value="Genomic_DNA"/>
</dbReference>
<accession>A0A9W7ABE4</accession>
<proteinExistence type="predicted"/>
<organism evidence="2 3">
    <name type="scientific">Triparma laevis f. longispina</name>
    <dbReference type="NCBI Taxonomy" id="1714387"/>
    <lineage>
        <taxon>Eukaryota</taxon>
        <taxon>Sar</taxon>
        <taxon>Stramenopiles</taxon>
        <taxon>Ochrophyta</taxon>
        <taxon>Bolidophyceae</taxon>
        <taxon>Parmales</taxon>
        <taxon>Triparmaceae</taxon>
        <taxon>Triparma</taxon>
    </lineage>
</organism>
<evidence type="ECO:0000256" key="1">
    <source>
        <dbReference type="SAM" id="MobiDB-lite"/>
    </source>
</evidence>
<reference evidence="3" key="1">
    <citation type="journal article" date="2023" name="Commun. Biol.">
        <title>Genome analysis of Parmales, the sister group of diatoms, reveals the evolutionary specialization of diatoms from phago-mixotrophs to photoautotrophs.</title>
        <authorList>
            <person name="Ban H."/>
            <person name="Sato S."/>
            <person name="Yoshikawa S."/>
            <person name="Yamada K."/>
            <person name="Nakamura Y."/>
            <person name="Ichinomiya M."/>
            <person name="Sato N."/>
            <person name="Blanc-Mathieu R."/>
            <person name="Endo H."/>
            <person name="Kuwata A."/>
            <person name="Ogata H."/>
        </authorList>
    </citation>
    <scope>NUCLEOTIDE SEQUENCE [LARGE SCALE GENOMIC DNA]</scope>
    <source>
        <strain evidence="3">NIES 3700</strain>
    </source>
</reference>
<comment type="caution">
    <text evidence="2">The sequence shown here is derived from an EMBL/GenBank/DDBJ whole genome shotgun (WGS) entry which is preliminary data.</text>
</comment>
<name>A0A9W7ABE4_9STRA</name>
<evidence type="ECO:0000313" key="3">
    <source>
        <dbReference type="Proteomes" id="UP001165122"/>
    </source>
</evidence>
<gene>
    <name evidence="2" type="ORF">TrLO_g9400</name>
</gene>
<feature type="compositionally biased region" description="Basic and acidic residues" evidence="1">
    <location>
        <begin position="110"/>
        <end position="119"/>
    </location>
</feature>
<keyword evidence="3" id="KW-1185">Reference proteome</keyword>
<evidence type="ECO:0000313" key="2">
    <source>
        <dbReference type="EMBL" id="GMH67561.1"/>
    </source>
</evidence>